<evidence type="ECO:0000313" key="1">
    <source>
        <dbReference type="EMBL" id="CZT06982.1"/>
    </source>
</evidence>
<dbReference type="EMBL" id="FJUX01000091">
    <property type="protein sequence ID" value="CZT06982.1"/>
    <property type="molecule type" value="Genomic_DNA"/>
</dbReference>
<sequence length="240" mass="27073">MDASQPIYCSNCKQIRPAADFPTNHLGRRYKTCIRHRAGVARRQPLGELDVNTPRQTRSGSVLPITDDIHPLRRPRKRRRTRAKIAAAREAEDDPFGSPILPEVVIPAGYRSVYRQVEPHKVGEMDVQCTYCAALHWIDEAVADGQFKLCCKKGDAILENLRAPPGVLMRLLDHKDPRGPEFYKHIRSYNSALSFTSVSARKEDRIDTSRGIQTYTAHSALYHFQGPLEPASQETPAFAQ</sequence>
<protein>
    <submittedName>
        <fullName evidence="1">Uncharacterized protein</fullName>
    </submittedName>
</protein>
<organism evidence="1 2">
    <name type="scientific">Rhynchosporium agropyri</name>
    <dbReference type="NCBI Taxonomy" id="914238"/>
    <lineage>
        <taxon>Eukaryota</taxon>
        <taxon>Fungi</taxon>
        <taxon>Dikarya</taxon>
        <taxon>Ascomycota</taxon>
        <taxon>Pezizomycotina</taxon>
        <taxon>Leotiomycetes</taxon>
        <taxon>Helotiales</taxon>
        <taxon>Ploettnerulaceae</taxon>
        <taxon>Rhynchosporium</taxon>
    </lineage>
</organism>
<gene>
    <name evidence="1" type="ORF">RAG0_12553</name>
</gene>
<evidence type="ECO:0000313" key="2">
    <source>
        <dbReference type="Proteomes" id="UP000178912"/>
    </source>
</evidence>
<dbReference type="Proteomes" id="UP000178912">
    <property type="component" value="Unassembled WGS sequence"/>
</dbReference>
<reference evidence="2" key="1">
    <citation type="submission" date="2016-03" db="EMBL/GenBank/DDBJ databases">
        <authorList>
            <person name="Guldener U."/>
        </authorList>
    </citation>
    <scope>NUCLEOTIDE SEQUENCE [LARGE SCALE GENOMIC DNA]</scope>
    <source>
        <strain evidence="2">04CH-RAC-A.6.1</strain>
    </source>
</reference>
<keyword evidence="2" id="KW-1185">Reference proteome</keyword>
<dbReference type="OrthoDB" id="5366038at2759"/>
<dbReference type="AlphaFoldDB" id="A0A1E1L8Z6"/>
<proteinExistence type="predicted"/>
<accession>A0A1E1L8Z6</accession>
<name>A0A1E1L8Z6_9HELO</name>